<evidence type="ECO:0000256" key="1">
    <source>
        <dbReference type="ARBA" id="ARBA00022801"/>
    </source>
</evidence>
<dbReference type="SMART" id="SM00646">
    <property type="entry name" value="Ami_3"/>
    <property type="match status" value="1"/>
</dbReference>
<gene>
    <name evidence="3" type="ORF">E6K72_06235</name>
</gene>
<dbReference type="EMBL" id="VBOS01000210">
    <property type="protein sequence ID" value="TMQ55524.1"/>
    <property type="molecule type" value="Genomic_DNA"/>
</dbReference>
<dbReference type="Pfam" id="PF01520">
    <property type="entry name" value="Amidase_3"/>
    <property type="match status" value="1"/>
</dbReference>
<evidence type="ECO:0000313" key="3">
    <source>
        <dbReference type="EMBL" id="TMQ55524.1"/>
    </source>
</evidence>
<dbReference type="GO" id="GO:0030288">
    <property type="term" value="C:outer membrane-bounded periplasmic space"/>
    <property type="evidence" value="ECO:0007669"/>
    <property type="project" value="TreeGrafter"/>
</dbReference>
<keyword evidence="1" id="KW-0378">Hydrolase</keyword>
<comment type="caution">
    <text evidence="3">The sequence shown here is derived from an EMBL/GenBank/DDBJ whole genome shotgun (WGS) entry which is preliminary data.</text>
</comment>
<dbReference type="PANTHER" id="PTHR30404">
    <property type="entry name" value="N-ACETYLMURAMOYL-L-ALANINE AMIDASE"/>
    <property type="match status" value="1"/>
</dbReference>
<dbReference type="GO" id="GO:0008745">
    <property type="term" value="F:N-acetylmuramoyl-L-alanine amidase activity"/>
    <property type="evidence" value="ECO:0007669"/>
    <property type="project" value="InterPro"/>
</dbReference>
<evidence type="ECO:0000313" key="4">
    <source>
        <dbReference type="Proteomes" id="UP000317716"/>
    </source>
</evidence>
<dbReference type="PROSITE" id="PS51257">
    <property type="entry name" value="PROKAR_LIPOPROTEIN"/>
    <property type="match status" value="1"/>
</dbReference>
<dbReference type="PANTHER" id="PTHR30404:SF0">
    <property type="entry name" value="N-ACETYLMURAMOYL-L-ALANINE AMIDASE AMIC"/>
    <property type="match status" value="1"/>
</dbReference>
<dbReference type="InterPro" id="IPR050695">
    <property type="entry name" value="N-acetylmuramoyl_amidase_3"/>
</dbReference>
<evidence type="ECO:0000259" key="2">
    <source>
        <dbReference type="SMART" id="SM00646"/>
    </source>
</evidence>
<dbReference type="GO" id="GO:0009253">
    <property type="term" value="P:peptidoglycan catabolic process"/>
    <property type="evidence" value="ECO:0007669"/>
    <property type="project" value="InterPro"/>
</dbReference>
<organism evidence="3 4">
    <name type="scientific">Eiseniibacteriota bacterium</name>
    <dbReference type="NCBI Taxonomy" id="2212470"/>
    <lineage>
        <taxon>Bacteria</taxon>
        <taxon>Candidatus Eiseniibacteriota</taxon>
    </lineage>
</organism>
<proteinExistence type="predicted"/>
<protein>
    <submittedName>
        <fullName evidence="3">N-acetylmuramoyl-L-alanine amidase</fullName>
    </submittedName>
</protein>
<dbReference type="Gene3D" id="3.40.630.40">
    <property type="entry name" value="Zn-dependent exopeptidases"/>
    <property type="match status" value="1"/>
</dbReference>
<dbReference type="SUPFAM" id="SSF53187">
    <property type="entry name" value="Zn-dependent exopeptidases"/>
    <property type="match status" value="1"/>
</dbReference>
<dbReference type="AlphaFoldDB" id="A0A538SW78"/>
<dbReference type="InterPro" id="IPR002508">
    <property type="entry name" value="MurNAc-LAA_cat"/>
</dbReference>
<dbReference type="CDD" id="cd02696">
    <property type="entry name" value="MurNAc-LAA"/>
    <property type="match status" value="1"/>
</dbReference>
<reference evidence="3 4" key="1">
    <citation type="journal article" date="2019" name="Nat. Microbiol.">
        <title>Mediterranean grassland soil C-N compound turnover is dependent on rainfall and depth, and is mediated by genomically divergent microorganisms.</title>
        <authorList>
            <person name="Diamond S."/>
            <person name="Andeer P.F."/>
            <person name="Li Z."/>
            <person name="Crits-Christoph A."/>
            <person name="Burstein D."/>
            <person name="Anantharaman K."/>
            <person name="Lane K.R."/>
            <person name="Thomas B.C."/>
            <person name="Pan C."/>
            <person name="Northen T.R."/>
            <person name="Banfield J.F."/>
        </authorList>
    </citation>
    <scope>NUCLEOTIDE SEQUENCE [LARGE SCALE GENOMIC DNA]</scope>
    <source>
        <strain evidence="3">WS_2</strain>
    </source>
</reference>
<accession>A0A538SW78</accession>
<feature type="domain" description="MurNAc-LAA" evidence="2">
    <location>
        <begin position="140"/>
        <end position="253"/>
    </location>
</feature>
<dbReference type="Proteomes" id="UP000317716">
    <property type="component" value="Unassembled WGS sequence"/>
</dbReference>
<name>A0A538SW78_UNCEI</name>
<sequence length="360" mass="37949">MRPASRAWTRRAAAGILLAAAAIGSGCVRHRVSPPPAPPLATGASRPKPGYEGRVDDLSAADSSVLSGKRVVLDPGHGGLFRGALGVKGLTEAEVNLGVALFLRGLLESRGVQVLMTRTDDRDYLTPADSTLRGDLTERMRRANAFRPDLFLSIHHNADARGAHDVNETQTYYKLGDQGPSLDAAQDVHRSLVRNLGIETQRLLPGNYFVLRNSAPPGILTEASYITDPDVEARLALAAKERLEAEALLIGLGHFFARRVPVVESFVASRARGGPADTIFDEIPAPFLAARIAGAFTTGLASGIASTIPDHAPLVAVRTALRRSMVRGAAPCAAACPVTRAASATVALGAAPDADRGQKR</sequence>